<name>A0ACC3MWJ7_9PEZI</name>
<keyword evidence="2" id="KW-1185">Reference proteome</keyword>
<accession>A0ACC3MWJ7</accession>
<gene>
    <name evidence="1" type="ORF">LTR37_013776</name>
</gene>
<dbReference type="EMBL" id="JAUTXU010000138">
    <property type="protein sequence ID" value="KAK3704493.1"/>
    <property type="molecule type" value="Genomic_DNA"/>
</dbReference>
<evidence type="ECO:0000313" key="1">
    <source>
        <dbReference type="EMBL" id="KAK3704493.1"/>
    </source>
</evidence>
<organism evidence="1 2">
    <name type="scientific">Vermiconidia calcicola</name>
    <dbReference type="NCBI Taxonomy" id="1690605"/>
    <lineage>
        <taxon>Eukaryota</taxon>
        <taxon>Fungi</taxon>
        <taxon>Dikarya</taxon>
        <taxon>Ascomycota</taxon>
        <taxon>Pezizomycotina</taxon>
        <taxon>Dothideomycetes</taxon>
        <taxon>Dothideomycetidae</taxon>
        <taxon>Mycosphaerellales</taxon>
        <taxon>Extremaceae</taxon>
        <taxon>Vermiconidia</taxon>
    </lineage>
</organism>
<evidence type="ECO:0000313" key="2">
    <source>
        <dbReference type="Proteomes" id="UP001281147"/>
    </source>
</evidence>
<comment type="caution">
    <text evidence="1">The sequence shown here is derived from an EMBL/GenBank/DDBJ whole genome shotgun (WGS) entry which is preliminary data.</text>
</comment>
<proteinExistence type="predicted"/>
<protein>
    <submittedName>
        <fullName evidence="1">Uncharacterized protein</fullName>
    </submittedName>
</protein>
<reference evidence="1" key="1">
    <citation type="submission" date="2023-07" db="EMBL/GenBank/DDBJ databases">
        <title>Black Yeasts Isolated from many extreme environments.</title>
        <authorList>
            <person name="Coleine C."/>
            <person name="Stajich J.E."/>
            <person name="Selbmann L."/>
        </authorList>
    </citation>
    <scope>NUCLEOTIDE SEQUENCE</scope>
    <source>
        <strain evidence="1">CCFEE 5714</strain>
    </source>
</reference>
<dbReference type="Proteomes" id="UP001281147">
    <property type="component" value="Unassembled WGS sequence"/>
</dbReference>
<sequence length="153" mass="17181">MSTGRDGILGFDQPVDAIPPLPVNSDGFRERCPNAINDWDGRPLTLREKAMMSMLADVMDKPDWQHKVHNEEIVAKWRVEAVSEERDFSGPMFEFCIEELRENAKMLKSTGIVPEIAANAVVYRSDSLVSAELRDELKAAVMSVGRVIHVARL</sequence>